<feature type="transmembrane region" description="Helical" evidence="1">
    <location>
        <begin position="93"/>
        <end position="114"/>
    </location>
</feature>
<sequence>MTPETSEGPGRTGVGLRWTTQRIRLAGLGGLVGGLAGLGVLGAGAFFGSGADPAGGPGIGFGALHLLIYVLFSAAVLAADARYGVEYGRRGRLAAVSLALSLLGYAAFVGVLVAARTAFGDVLFSVGPLVGLAYVAVRVVGTGYGVVLWRTESANRLEAGLFAALVPAVFVLGPFAAVGLPVQFVESPLYLAFVALGYGLRSADANSRRTEER</sequence>
<evidence type="ECO:0000313" key="2">
    <source>
        <dbReference type="EMBL" id="MFC6824568.1"/>
    </source>
</evidence>
<gene>
    <name evidence="2" type="ORF">ACFQEV_06100</name>
</gene>
<dbReference type="AlphaFoldDB" id="A0ABD5U0N7"/>
<evidence type="ECO:0000256" key="1">
    <source>
        <dbReference type="SAM" id="Phobius"/>
    </source>
</evidence>
<keyword evidence="1" id="KW-0812">Transmembrane</keyword>
<feature type="transmembrane region" description="Helical" evidence="1">
    <location>
        <begin position="59"/>
        <end position="81"/>
    </location>
</feature>
<evidence type="ECO:0000313" key="3">
    <source>
        <dbReference type="Proteomes" id="UP001596408"/>
    </source>
</evidence>
<accession>A0ABD5U0N7</accession>
<keyword evidence="1" id="KW-0472">Membrane</keyword>
<feature type="transmembrane region" description="Helical" evidence="1">
    <location>
        <begin position="161"/>
        <end position="181"/>
    </location>
</feature>
<comment type="caution">
    <text evidence="2">The sequence shown here is derived from an EMBL/GenBank/DDBJ whole genome shotgun (WGS) entry which is preliminary data.</text>
</comment>
<organism evidence="2 3">
    <name type="scientific">Halopelagius fulvigenes</name>
    <dbReference type="NCBI Taxonomy" id="1198324"/>
    <lineage>
        <taxon>Archaea</taxon>
        <taxon>Methanobacteriati</taxon>
        <taxon>Methanobacteriota</taxon>
        <taxon>Stenosarchaea group</taxon>
        <taxon>Halobacteria</taxon>
        <taxon>Halobacteriales</taxon>
        <taxon>Haloferacaceae</taxon>
    </lineage>
</organism>
<keyword evidence="3" id="KW-1185">Reference proteome</keyword>
<reference evidence="2 3" key="1">
    <citation type="journal article" date="2019" name="Int. J. Syst. Evol. Microbiol.">
        <title>The Global Catalogue of Microorganisms (GCM) 10K type strain sequencing project: providing services to taxonomists for standard genome sequencing and annotation.</title>
        <authorList>
            <consortium name="The Broad Institute Genomics Platform"/>
            <consortium name="The Broad Institute Genome Sequencing Center for Infectious Disease"/>
            <person name="Wu L."/>
            <person name="Ma J."/>
        </authorList>
    </citation>
    <scope>NUCLEOTIDE SEQUENCE [LARGE SCALE GENOMIC DNA]</scope>
    <source>
        <strain evidence="2 3">YIM 94188</strain>
    </source>
</reference>
<proteinExistence type="predicted"/>
<protein>
    <recommendedName>
        <fullName evidence="4">DUF308 domain-containing protein</fullName>
    </recommendedName>
</protein>
<dbReference type="RefSeq" id="WP_379693660.1">
    <property type="nucleotide sequence ID" value="NZ_JBHSXH010000009.1"/>
</dbReference>
<keyword evidence="1" id="KW-1133">Transmembrane helix</keyword>
<dbReference type="Proteomes" id="UP001596408">
    <property type="component" value="Unassembled WGS sequence"/>
</dbReference>
<dbReference type="EMBL" id="JBHSXH010000009">
    <property type="protein sequence ID" value="MFC6824568.1"/>
    <property type="molecule type" value="Genomic_DNA"/>
</dbReference>
<evidence type="ECO:0008006" key="4">
    <source>
        <dbReference type="Google" id="ProtNLM"/>
    </source>
</evidence>
<feature type="transmembrane region" description="Helical" evidence="1">
    <location>
        <begin position="126"/>
        <end position="149"/>
    </location>
</feature>
<name>A0ABD5U0N7_9EURY</name>
<feature type="transmembrane region" description="Helical" evidence="1">
    <location>
        <begin position="25"/>
        <end position="47"/>
    </location>
</feature>